<dbReference type="Pfam" id="PF21760">
    <property type="entry name" value="SecD_1st"/>
    <property type="match status" value="1"/>
</dbReference>
<organism evidence="14">
    <name type="scientific">freshwater metagenome</name>
    <dbReference type="NCBI Taxonomy" id="449393"/>
    <lineage>
        <taxon>unclassified sequences</taxon>
        <taxon>metagenomes</taxon>
        <taxon>ecological metagenomes</taxon>
    </lineage>
</organism>
<evidence type="ECO:0000256" key="1">
    <source>
        <dbReference type="ARBA" id="ARBA00004651"/>
    </source>
</evidence>
<dbReference type="SUPFAM" id="SSF82866">
    <property type="entry name" value="Multidrug efflux transporter AcrB transmembrane domain"/>
    <property type="match status" value="1"/>
</dbReference>
<dbReference type="Gene3D" id="1.20.1640.10">
    <property type="entry name" value="Multidrug efflux transporter AcrB transmembrane domain"/>
    <property type="match status" value="1"/>
</dbReference>
<keyword evidence="3" id="KW-1003">Cell membrane</keyword>
<keyword evidence="6 10" id="KW-1133">Transmembrane helix</keyword>
<keyword evidence="5" id="KW-0653">Protein transport</keyword>
<dbReference type="PANTHER" id="PTHR30081:SF1">
    <property type="entry name" value="PROTEIN TRANSLOCASE SUBUNIT SECD"/>
    <property type="match status" value="1"/>
</dbReference>
<feature type="domain" description="Protein export membrane protein SecD/SecF C-terminal" evidence="11">
    <location>
        <begin position="351"/>
        <end position="524"/>
    </location>
</feature>
<feature type="transmembrane region" description="Helical" evidence="10">
    <location>
        <begin position="393"/>
        <end position="413"/>
    </location>
</feature>
<name>A0A6J7UBD4_9ZZZZ</name>
<sequence>MSTTSSNSKPGRSLTALLLIFVALGASVFIQGANQVRLGLDLRGGTSVVLQPRISVGQEGKVTNEAIDQAVSIIRQRVNSLGVAESEVVAQGSGTNRQILISVPGESGERVVELVGQTAELRFRQVLATGGAVDAPAPAPAASTTATPAATPSGSSSKLSKSAPYFADPAPIVTPKASTPAAPAATPPTDAQAQAVSAAGELLSQEFAALDCTKEESTRGGGGDSPDLPFVTCDRDGTARYVLGPAEVLGTQVKKATAAIDQQGSGGWYVALDFNKEGTTKFGAVTQRVVSLTAPQNQVAIVLDGLVVSAPRIISAITGGSAQITGDFTQQEASDLANVLKYGSLPLAFDRGEVQQVSPTLGTDQLRAGLLAGGLGLILVILYSLFYYRALGLVTVGSLSLAALLLYLTVVVLGENIGFTLTLAGIAGAIVAIGITADSFIIYFERLRDEIREGRSLRSAVENGWVRARRTILISDVVSLIAAVLLYIFAIGNVRGFAFALGLTTVIDIIIVFLFTKPIITLLANVPFFRDGHPLSGLDAHKVVRGTTVVKNEKGSN</sequence>
<dbReference type="InterPro" id="IPR048634">
    <property type="entry name" value="SecD_SecF_C"/>
</dbReference>
<feature type="transmembrane region" description="Helical" evidence="10">
    <location>
        <begin position="497"/>
        <end position="515"/>
    </location>
</feature>
<dbReference type="AlphaFoldDB" id="A0A6J7UBD4"/>
<feature type="transmembrane region" description="Helical" evidence="10">
    <location>
        <begin position="419"/>
        <end position="444"/>
    </location>
</feature>
<evidence type="ECO:0000256" key="7">
    <source>
        <dbReference type="ARBA" id="ARBA00023010"/>
    </source>
</evidence>
<evidence type="ECO:0000256" key="5">
    <source>
        <dbReference type="ARBA" id="ARBA00022927"/>
    </source>
</evidence>
<dbReference type="HAMAP" id="MF_01463_B">
    <property type="entry name" value="SecD_B"/>
    <property type="match status" value="1"/>
</dbReference>
<reference evidence="14" key="1">
    <citation type="submission" date="2020-05" db="EMBL/GenBank/DDBJ databases">
        <authorList>
            <person name="Chiriac C."/>
            <person name="Salcher M."/>
            <person name="Ghai R."/>
            <person name="Kavagutti S V."/>
        </authorList>
    </citation>
    <scope>NUCLEOTIDE SEQUENCE</scope>
</reference>
<dbReference type="GO" id="GO:0015450">
    <property type="term" value="F:protein-transporting ATPase activity"/>
    <property type="evidence" value="ECO:0007669"/>
    <property type="project" value="InterPro"/>
</dbReference>
<dbReference type="InterPro" id="IPR005791">
    <property type="entry name" value="SecD"/>
</dbReference>
<dbReference type="InterPro" id="IPR022813">
    <property type="entry name" value="SecD/SecF_arch_bac"/>
</dbReference>
<evidence type="ECO:0000256" key="8">
    <source>
        <dbReference type="ARBA" id="ARBA00023136"/>
    </source>
</evidence>
<dbReference type="NCBIfam" id="TIGR01129">
    <property type="entry name" value="secD"/>
    <property type="match status" value="1"/>
</dbReference>
<evidence type="ECO:0000256" key="6">
    <source>
        <dbReference type="ARBA" id="ARBA00022989"/>
    </source>
</evidence>
<protein>
    <submittedName>
        <fullName evidence="14">Unannotated protein</fullName>
    </submittedName>
</protein>
<dbReference type="PANTHER" id="PTHR30081">
    <property type="entry name" value="PROTEIN-EXPORT MEMBRANE PROTEIN SEC"/>
    <property type="match status" value="1"/>
</dbReference>
<evidence type="ECO:0000259" key="11">
    <source>
        <dbReference type="Pfam" id="PF02355"/>
    </source>
</evidence>
<keyword evidence="7" id="KW-0811">Translocation</keyword>
<dbReference type="GO" id="GO:0006886">
    <property type="term" value="P:intracellular protein transport"/>
    <property type="evidence" value="ECO:0007669"/>
    <property type="project" value="InterPro"/>
</dbReference>
<comment type="subcellular location">
    <subcellularLocation>
        <location evidence="1">Cell membrane</location>
        <topology evidence="1">Multi-pass membrane protein</topology>
    </subcellularLocation>
</comment>
<gene>
    <name evidence="14" type="ORF">UFOPK4366_00375</name>
</gene>
<evidence type="ECO:0000256" key="3">
    <source>
        <dbReference type="ARBA" id="ARBA00022475"/>
    </source>
</evidence>
<evidence type="ECO:0000256" key="4">
    <source>
        <dbReference type="ARBA" id="ARBA00022692"/>
    </source>
</evidence>
<dbReference type="Pfam" id="PF22599">
    <property type="entry name" value="SecDF_P1_head"/>
    <property type="match status" value="1"/>
</dbReference>
<dbReference type="InterPro" id="IPR054384">
    <property type="entry name" value="SecDF_P1_head"/>
</dbReference>
<dbReference type="Gene3D" id="3.30.70.3220">
    <property type="match status" value="1"/>
</dbReference>
<keyword evidence="4 10" id="KW-0812">Transmembrane</keyword>
<evidence type="ECO:0000259" key="12">
    <source>
        <dbReference type="Pfam" id="PF21760"/>
    </source>
</evidence>
<dbReference type="Pfam" id="PF02355">
    <property type="entry name" value="SecD_SecF_C"/>
    <property type="match status" value="1"/>
</dbReference>
<dbReference type="InterPro" id="IPR048631">
    <property type="entry name" value="SecD_1st"/>
</dbReference>
<feature type="domain" description="SecDF P1 head subdomain" evidence="13">
    <location>
        <begin position="237"/>
        <end position="346"/>
    </location>
</feature>
<dbReference type="EMBL" id="CAFBQS010000047">
    <property type="protein sequence ID" value="CAB5061558.1"/>
    <property type="molecule type" value="Genomic_DNA"/>
</dbReference>
<evidence type="ECO:0000256" key="9">
    <source>
        <dbReference type="SAM" id="MobiDB-lite"/>
    </source>
</evidence>
<feature type="transmembrane region" description="Helical" evidence="10">
    <location>
        <begin position="366"/>
        <end position="386"/>
    </location>
</feature>
<dbReference type="InterPro" id="IPR055344">
    <property type="entry name" value="SecD_SecF_C_bact"/>
</dbReference>
<evidence type="ECO:0000259" key="13">
    <source>
        <dbReference type="Pfam" id="PF22599"/>
    </source>
</evidence>
<dbReference type="NCBIfam" id="TIGR00916">
    <property type="entry name" value="2A0604s01"/>
    <property type="match status" value="1"/>
</dbReference>
<feature type="domain" description="Protein translocase subunit SecDF P1" evidence="12">
    <location>
        <begin position="67"/>
        <end position="126"/>
    </location>
</feature>
<dbReference type="Gene3D" id="3.30.1360.200">
    <property type="match status" value="1"/>
</dbReference>
<accession>A0A6J7UBD4</accession>
<evidence type="ECO:0000256" key="2">
    <source>
        <dbReference type="ARBA" id="ARBA00022448"/>
    </source>
</evidence>
<dbReference type="GO" id="GO:0005886">
    <property type="term" value="C:plasma membrane"/>
    <property type="evidence" value="ECO:0007669"/>
    <property type="project" value="UniProtKB-SubCell"/>
</dbReference>
<feature type="transmembrane region" description="Helical" evidence="10">
    <location>
        <begin position="472"/>
        <end position="491"/>
    </location>
</feature>
<evidence type="ECO:0000313" key="14">
    <source>
        <dbReference type="EMBL" id="CAB5061558.1"/>
    </source>
</evidence>
<feature type="region of interest" description="Disordered" evidence="9">
    <location>
        <begin position="135"/>
        <end position="162"/>
    </location>
</feature>
<keyword evidence="2" id="KW-0813">Transport</keyword>
<keyword evidence="8 10" id="KW-0472">Membrane</keyword>
<evidence type="ECO:0000256" key="10">
    <source>
        <dbReference type="SAM" id="Phobius"/>
    </source>
</evidence>
<proteinExistence type="inferred from homology"/>